<dbReference type="Proteomes" id="UP001222325">
    <property type="component" value="Unassembled WGS sequence"/>
</dbReference>
<dbReference type="CDD" id="cd12400">
    <property type="entry name" value="RRM_Nop6"/>
    <property type="match status" value="1"/>
</dbReference>
<dbReference type="PANTHER" id="PTHR23236:SF51">
    <property type="entry name" value="NUCLEOLAR PROTEIN 6"/>
    <property type="match status" value="1"/>
</dbReference>
<feature type="compositionally biased region" description="Polar residues" evidence="3">
    <location>
        <begin position="258"/>
        <end position="284"/>
    </location>
</feature>
<feature type="compositionally biased region" description="Basic residues" evidence="3">
    <location>
        <begin position="298"/>
        <end position="309"/>
    </location>
</feature>
<dbReference type="Gene3D" id="3.30.70.330">
    <property type="match status" value="1"/>
</dbReference>
<dbReference type="InterPro" id="IPR035979">
    <property type="entry name" value="RBD_domain_sf"/>
</dbReference>
<evidence type="ECO:0000256" key="3">
    <source>
        <dbReference type="SAM" id="MobiDB-lite"/>
    </source>
</evidence>
<keyword evidence="1 2" id="KW-0694">RNA-binding</keyword>
<dbReference type="EMBL" id="JARJCN010000002">
    <property type="protein sequence ID" value="KAJ7103295.1"/>
    <property type="molecule type" value="Genomic_DNA"/>
</dbReference>
<feature type="region of interest" description="Disordered" evidence="3">
    <location>
        <begin position="1"/>
        <end position="131"/>
    </location>
</feature>
<dbReference type="GO" id="GO:0005730">
    <property type="term" value="C:nucleolus"/>
    <property type="evidence" value="ECO:0007669"/>
    <property type="project" value="TreeGrafter"/>
</dbReference>
<protein>
    <recommendedName>
        <fullName evidence="4">RRM domain-containing protein</fullName>
    </recommendedName>
</protein>
<keyword evidence="6" id="KW-1185">Reference proteome</keyword>
<dbReference type="GO" id="GO:0019843">
    <property type="term" value="F:rRNA binding"/>
    <property type="evidence" value="ECO:0007669"/>
    <property type="project" value="TreeGrafter"/>
</dbReference>
<dbReference type="InterPro" id="IPR034228">
    <property type="entry name" value="Nop6_RRM"/>
</dbReference>
<dbReference type="InterPro" id="IPR000504">
    <property type="entry name" value="RRM_dom"/>
</dbReference>
<name>A0AAD6XU78_9AGAR</name>
<evidence type="ECO:0000259" key="4">
    <source>
        <dbReference type="PROSITE" id="PS50102"/>
    </source>
</evidence>
<evidence type="ECO:0000313" key="6">
    <source>
        <dbReference type="Proteomes" id="UP001222325"/>
    </source>
</evidence>
<evidence type="ECO:0000313" key="5">
    <source>
        <dbReference type="EMBL" id="KAJ7103295.1"/>
    </source>
</evidence>
<sequence length="322" mass="34915">MNAPQKLTKKQKKGIAFRDRKTGKSHGGPSGMEDNEVPVLEVQDLVDVEPDTSALEVAPKPSKPLAQAGKAARKDKERAKDSVVVVPSEKKRKRDGSKEENVAGQGRDGDGEEPKRKKKKGSTGATTNVEAGTKTEVKQRFILFVGNLKYTTTADALKAHFAACDPPPTVRLRTQKPVPGKPANKSKGCAFVEFTHRNALQQGLKLHQSDLEGRKINVELTVGGGGKSDTRLSKLKTRNKGLFDQRKDHIEKLAKSDPSLSSVPDQPQRFSATSGLEQVQSKARTWTIGDDDGQTHRGGVKHTKVRPKGKQWGTGVNAIPVG</sequence>
<dbReference type="PROSITE" id="PS50102">
    <property type="entry name" value="RRM"/>
    <property type="match status" value="1"/>
</dbReference>
<dbReference type="PANTHER" id="PTHR23236">
    <property type="entry name" value="EUKARYOTIC TRANSLATION INITIATION FACTOR 4B/4H"/>
    <property type="match status" value="1"/>
</dbReference>
<comment type="caution">
    <text evidence="5">The sequence shown here is derived from an EMBL/GenBank/DDBJ whole genome shotgun (WGS) entry which is preliminary data.</text>
</comment>
<dbReference type="Pfam" id="PF00076">
    <property type="entry name" value="RRM_1"/>
    <property type="match status" value="1"/>
</dbReference>
<feature type="region of interest" description="Disordered" evidence="3">
    <location>
        <begin position="255"/>
        <end position="322"/>
    </location>
</feature>
<proteinExistence type="predicted"/>
<dbReference type="GO" id="GO:0042274">
    <property type="term" value="P:ribosomal small subunit biogenesis"/>
    <property type="evidence" value="ECO:0007669"/>
    <property type="project" value="TreeGrafter"/>
</dbReference>
<accession>A0AAD6XU78</accession>
<organism evidence="5 6">
    <name type="scientific">Mycena belliarum</name>
    <dbReference type="NCBI Taxonomy" id="1033014"/>
    <lineage>
        <taxon>Eukaryota</taxon>
        <taxon>Fungi</taxon>
        <taxon>Dikarya</taxon>
        <taxon>Basidiomycota</taxon>
        <taxon>Agaricomycotina</taxon>
        <taxon>Agaricomycetes</taxon>
        <taxon>Agaricomycetidae</taxon>
        <taxon>Agaricales</taxon>
        <taxon>Marasmiineae</taxon>
        <taxon>Mycenaceae</taxon>
        <taxon>Mycena</taxon>
    </lineage>
</organism>
<feature type="compositionally biased region" description="Basic and acidic residues" evidence="3">
    <location>
        <begin position="72"/>
        <end position="81"/>
    </location>
</feature>
<evidence type="ECO:0000256" key="2">
    <source>
        <dbReference type="PROSITE-ProRule" id="PRU00176"/>
    </source>
</evidence>
<dbReference type="SMART" id="SM00360">
    <property type="entry name" value="RRM"/>
    <property type="match status" value="1"/>
</dbReference>
<feature type="compositionally biased region" description="Basic and acidic residues" evidence="3">
    <location>
        <begin position="96"/>
        <end position="115"/>
    </location>
</feature>
<dbReference type="AlphaFoldDB" id="A0AAD6XU78"/>
<reference evidence="5" key="1">
    <citation type="submission" date="2023-03" db="EMBL/GenBank/DDBJ databases">
        <title>Massive genome expansion in bonnet fungi (Mycena s.s.) driven by repeated elements and novel gene families across ecological guilds.</title>
        <authorList>
            <consortium name="Lawrence Berkeley National Laboratory"/>
            <person name="Harder C.B."/>
            <person name="Miyauchi S."/>
            <person name="Viragh M."/>
            <person name="Kuo A."/>
            <person name="Thoen E."/>
            <person name="Andreopoulos B."/>
            <person name="Lu D."/>
            <person name="Skrede I."/>
            <person name="Drula E."/>
            <person name="Henrissat B."/>
            <person name="Morin E."/>
            <person name="Kohler A."/>
            <person name="Barry K."/>
            <person name="LaButti K."/>
            <person name="Morin E."/>
            <person name="Salamov A."/>
            <person name="Lipzen A."/>
            <person name="Mereny Z."/>
            <person name="Hegedus B."/>
            <person name="Baldrian P."/>
            <person name="Stursova M."/>
            <person name="Weitz H."/>
            <person name="Taylor A."/>
            <person name="Grigoriev I.V."/>
            <person name="Nagy L.G."/>
            <person name="Martin F."/>
            <person name="Kauserud H."/>
        </authorList>
    </citation>
    <scope>NUCLEOTIDE SEQUENCE</scope>
    <source>
        <strain evidence="5">CBHHK173m</strain>
    </source>
</reference>
<feature type="domain" description="RRM" evidence="4">
    <location>
        <begin position="141"/>
        <end position="223"/>
    </location>
</feature>
<evidence type="ECO:0000256" key="1">
    <source>
        <dbReference type="ARBA" id="ARBA00022884"/>
    </source>
</evidence>
<gene>
    <name evidence="5" type="ORF">B0H15DRAFT_795457</name>
</gene>
<dbReference type="SUPFAM" id="SSF54928">
    <property type="entry name" value="RNA-binding domain, RBD"/>
    <property type="match status" value="1"/>
</dbReference>
<dbReference type="InterPro" id="IPR012677">
    <property type="entry name" value="Nucleotide-bd_a/b_plait_sf"/>
</dbReference>